<dbReference type="InterPro" id="IPR045046">
    <property type="entry name" value="Vps9-like"/>
</dbReference>
<keyword evidence="3" id="KW-1185">Reference proteome</keyword>
<sequence>MQLKYSPCDKVRLLLQACRGVYKSMDTQQDDACGADEFLPALCYVLALCELSHLLIDTQYTIELLPQESLMGEGGYYLTSISASLSVLCSLHTHP</sequence>
<reference evidence="2" key="1">
    <citation type="submission" date="2023-05" db="EMBL/GenBank/DDBJ databases">
        <authorList>
            <person name="Stuckert A."/>
        </authorList>
    </citation>
    <scope>NUCLEOTIDE SEQUENCE</scope>
</reference>
<dbReference type="InterPro" id="IPR003123">
    <property type="entry name" value="VPS9"/>
</dbReference>
<comment type="caution">
    <text evidence="2">The sequence shown here is derived from an EMBL/GenBank/DDBJ whole genome shotgun (WGS) entry which is preliminary data.</text>
</comment>
<dbReference type="Proteomes" id="UP001162483">
    <property type="component" value="Unassembled WGS sequence"/>
</dbReference>
<dbReference type="PANTHER" id="PTHR23101">
    <property type="entry name" value="RAB GDP/GTP EXCHANGE FACTOR"/>
    <property type="match status" value="1"/>
</dbReference>
<dbReference type="PROSITE" id="PS51205">
    <property type="entry name" value="VPS9"/>
    <property type="match status" value="1"/>
</dbReference>
<dbReference type="Gene3D" id="1.20.1050.80">
    <property type="entry name" value="VPS9 domain"/>
    <property type="match status" value="1"/>
</dbReference>
<gene>
    <name evidence="2" type="ORF">SPARVUS_LOCUS9025664</name>
</gene>
<feature type="non-terminal residue" evidence="2">
    <location>
        <position position="95"/>
    </location>
</feature>
<evidence type="ECO:0000313" key="2">
    <source>
        <dbReference type="EMBL" id="CAI9579077.1"/>
    </source>
</evidence>
<organism evidence="2 3">
    <name type="scientific">Staurois parvus</name>
    <dbReference type="NCBI Taxonomy" id="386267"/>
    <lineage>
        <taxon>Eukaryota</taxon>
        <taxon>Metazoa</taxon>
        <taxon>Chordata</taxon>
        <taxon>Craniata</taxon>
        <taxon>Vertebrata</taxon>
        <taxon>Euteleostomi</taxon>
        <taxon>Amphibia</taxon>
        <taxon>Batrachia</taxon>
        <taxon>Anura</taxon>
        <taxon>Neobatrachia</taxon>
        <taxon>Ranoidea</taxon>
        <taxon>Ranidae</taxon>
        <taxon>Staurois</taxon>
    </lineage>
</organism>
<dbReference type="EMBL" id="CATNWA010015062">
    <property type="protein sequence ID" value="CAI9579077.1"/>
    <property type="molecule type" value="Genomic_DNA"/>
</dbReference>
<dbReference type="Pfam" id="PF02204">
    <property type="entry name" value="VPS9"/>
    <property type="match status" value="1"/>
</dbReference>
<dbReference type="SMART" id="SM00167">
    <property type="entry name" value="VPS9"/>
    <property type="match status" value="1"/>
</dbReference>
<dbReference type="InterPro" id="IPR037191">
    <property type="entry name" value="VPS9_dom_sf"/>
</dbReference>
<accession>A0ABN9E5Y3</accession>
<dbReference type="PANTHER" id="PTHR23101:SF62">
    <property type="entry name" value="RAS AND RAB INTERACTOR 1"/>
    <property type="match status" value="1"/>
</dbReference>
<proteinExistence type="predicted"/>
<evidence type="ECO:0000259" key="1">
    <source>
        <dbReference type="PROSITE" id="PS51205"/>
    </source>
</evidence>
<dbReference type="SUPFAM" id="SSF109993">
    <property type="entry name" value="VPS9 domain"/>
    <property type="match status" value="1"/>
</dbReference>
<protein>
    <recommendedName>
        <fullName evidence="1">VPS9 domain-containing protein</fullName>
    </recommendedName>
</protein>
<feature type="domain" description="VPS9" evidence="1">
    <location>
        <begin position="1"/>
        <end position="95"/>
    </location>
</feature>
<name>A0ABN9E5Y3_9NEOB</name>
<evidence type="ECO:0000313" key="3">
    <source>
        <dbReference type="Proteomes" id="UP001162483"/>
    </source>
</evidence>